<feature type="binding site" evidence="6">
    <location>
        <position position="177"/>
    </location>
    <ligand>
        <name>Mg(2+)</name>
        <dbReference type="ChEBI" id="CHEBI:18420"/>
        <label>1</label>
    </ligand>
</feature>
<dbReference type="GO" id="GO:0003677">
    <property type="term" value="F:DNA binding"/>
    <property type="evidence" value="ECO:0007669"/>
    <property type="project" value="InterPro"/>
</dbReference>
<evidence type="ECO:0000256" key="4">
    <source>
        <dbReference type="ARBA" id="ARBA00022842"/>
    </source>
</evidence>
<dbReference type="GO" id="GO:0004519">
    <property type="term" value="F:endonuclease activity"/>
    <property type="evidence" value="ECO:0007669"/>
    <property type="project" value="InterPro"/>
</dbReference>
<dbReference type="Proteomes" id="UP000000270">
    <property type="component" value="Chromosome"/>
</dbReference>
<sequence length="290" mass="32055">MAGILTCLLLPPAVAALSLTVCTWNINSVRIRLDIVKETVERLKPDVLCLQETKCQDDKFPLAAIRELGFPHIALNGQKGWHGVATFSKRPFDAIEKQEFCGKGDARHIAVTLGGAGGLSAPVTIHNFYIPAGGDEPNPEVNPKFAHKLAFLDEAIAWEKLTEAGRPAGAHAILVGDLNIAPLETDVWNHKQLLSVVSHTPVEVDLLTRFQAAGPWIDVMREFVPPTEKLFTWWSYRSPDHTVNDRGRRLDHVWTSRSLAGKAKAMTVLKEARSWEKPSDHVPVAVTFEV</sequence>
<comment type="cofactor">
    <cofactor evidence="6">
        <name>Mg(2+)</name>
        <dbReference type="ChEBI" id="CHEBI:18420"/>
    </cofactor>
    <cofactor evidence="6">
        <name>Mn(2+)</name>
        <dbReference type="ChEBI" id="CHEBI:29035"/>
    </cofactor>
    <text evidence="6">Probably binds two magnesium or manganese ions per subunit.</text>
</comment>
<evidence type="ECO:0000256" key="3">
    <source>
        <dbReference type="ARBA" id="ARBA00022801"/>
    </source>
</evidence>
<accession>A8IGI6</accession>
<dbReference type="eggNOG" id="COG0708">
    <property type="taxonomic scope" value="Bacteria"/>
</dbReference>
<dbReference type="GO" id="GO:0008311">
    <property type="term" value="F:double-stranded DNA 3'-5' DNA exonuclease activity"/>
    <property type="evidence" value="ECO:0007669"/>
    <property type="project" value="InterPro"/>
</dbReference>
<dbReference type="HOGENOM" id="CLU_027539_0_0_5"/>
<dbReference type="GO" id="GO:0046872">
    <property type="term" value="F:metal ion binding"/>
    <property type="evidence" value="ECO:0007669"/>
    <property type="project" value="UniProtKB-KW"/>
</dbReference>
<dbReference type="InterPro" id="IPR037493">
    <property type="entry name" value="ExoIII-like"/>
</dbReference>
<dbReference type="Pfam" id="PF03372">
    <property type="entry name" value="Exo_endo_phos"/>
    <property type="match status" value="1"/>
</dbReference>
<reference evidence="9 10" key="6">
    <citation type="journal article" date="2011" name="Appl. Environ. Microbiol.">
        <title>Involvement of the azorhizobial chromosome partition gene (parA) in the onset of bacteroid differentiation during Sesbania rostrata stem nodule development.</title>
        <authorList>
            <person name="Liu CT."/>
            <person name="Lee KB."/>
            <person name="Wang YS."/>
            <person name="Peng MH."/>
            <person name="Lee KT."/>
            <person name="Suzuki S."/>
            <person name="Suzuki T."/>
            <person name="Oyaizu H."/>
        </authorList>
    </citation>
    <scope>NUCLEOTIDE SEQUENCE [LARGE SCALE GENOMIC DNA]</scope>
    <source>
        <strain evidence="10">ATCC 43989 / DSM 5975 / JCM 20966 / LMG 6465 / NBRC 14845 / NCIMB 13405 / ORS 571</strain>
    </source>
</reference>
<feature type="site" description="Important for catalytic activity" evidence="7">
    <location>
        <position position="251"/>
    </location>
</feature>
<evidence type="ECO:0000256" key="6">
    <source>
        <dbReference type="PIRSR" id="PIRSR604808-2"/>
    </source>
</evidence>
<dbReference type="STRING" id="438753.AZC_0093"/>
<dbReference type="GO" id="GO:0006281">
    <property type="term" value="P:DNA repair"/>
    <property type="evidence" value="ECO:0007669"/>
    <property type="project" value="InterPro"/>
</dbReference>
<dbReference type="InterPro" id="IPR036691">
    <property type="entry name" value="Endo/exonu/phosph_ase_sf"/>
</dbReference>
<dbReference type="KEGG" id="azc:AZC_0093"/>
<dbReference type="CDD" id="cd09086">
    <property type="entry name" value="ExoIII-like_AP-endo"/>
    <property type="match status" value="1"/>
</dbReference>
<comment type="similarity">
    <text evidence="1">Belongs to the DNA repair enzymes AP/ExoA family.</text>
</comment>
<proteinExistence type="inferred from homology"/>
<reference evidence="9 10" key="1">
    <citation type="journal article" date="2007" name="Appl. Environ. Microbiol.">
        <title>Rhizobial factors required for stem nodule maturation and maintenance in Sesbania rostrata-Azorhizobium caulinodans ORS571 symbiosis.</title>
        <authorList>
            <person name="Suzuki S."/>
            <person name="Aono T."/>
            <person name="Lee KB."/>
            <person name="Suzuki T."/>
            <person name="Liu CT."/>
            <person name="Miwa H."/>
            <person name="Wakao S."/>
            <person name="Iki T."/>
            <person name="Oyaizu H."/>
        </authorList>
    </citation>
    <scope>NUCLEOTIDE SEQUENCE [LARGE SCALE GENOMIC DNA]</scope>
    <source>
        <strain evidence="10">ATCC 43989 / DSM 5975 / JCM 20966 / LMG 6465 / NBRC 14845 / NCIMB 13405 / ORS 571</strain>
    </source>
</reference>
<keyword evidence="10" id="KW-1185">Reference proteome</keyword>
<keyword evidence="2 6" id="KW-0479">Metal-binding</keyword>
<dbReference type="InterPro" id="IPR020847">
    <property type="entry name" value="AP_endonuclease_F1_BS"/>
</dbReference>
<dbReference type="Gene3D" id="3.60.10.10">
    <property type="entry name" value="Endonuclease/exonuclease/phosphatase"/>
    <property type="match status" value="1"/>
</dbReference>
<dbReference type="AlphaFoldDB" id="A8IGI6"/>
<evidence type="ECO:0000313" key="9">
    <source>
        <dbReference type="EMBL" id="BAF86091.1"/>
    </source>
</evidence>
<feature type="binding site" evidence="6">
    <location>
        <position position="25"/>
    </location>
    <ligand>
        <name>Mg(2+)</name>
        <dbReference type="ChEBI" id="CHEBI:18420"/>
        <label>1</label>
    </ligand>
</feature>
<evidence type="ECO:0000256" key="2">
    <source>
        <dbReference type="ARBA" id="ARBA00022723"/>
    </source>
</evidence>
<dbReference type="InterPro" id="IPR005135">
    <property type="entry name" value="Endo/exonuclease/phosphatase"/>
</dbReference>
<dbReference type="PANTHER" id="PTHR43250:SF2">
    <property type="entry name" value="EXODEOXYRIBONUCLEASE III"/>
    <property type="match status" value="1"/>
</dbReference>
<feature type="site" description="Transition state stabilizer" evidence="7">
    <location>
        <position position="179"/>
    </location>
</feature>
<feature type="active site" evidence="5">
    <location>
        <position position="129"/>
    </location>
</feature>
<feature type="binding site" evidence="6">
    <location>
        <position position="52"/>
    </location>
    <ligand>
        <name>Mg(2+)</name>
        <dbReference type="ChEBI" id="CHEBI:18420"/>
        <label>1</label>
    </ligand>
</feature>
<dbReference type="PROSITE" id="PS00726">
    <property type="entry name" value="AP_NUCLEASE_F1_1"/>
    <property type="match status" value="1"/>
</dbReference>
<feature type="active site" description="Proton acceptor" evidence="5">
    <location>
        <position position="281"/>
    </location>
</feature>
<evidence type="ECO:0000256" key="7">
    <source>
        <dbReference type="PIRSR" id="PIRSR604808-3"/>
    </source>
</evidence>
<protein>
    <submittedName>
        <fullName evidence="9">Exodeoxyribonuclease III protein</fullName>
    </submittedName>
</protein>
<keyword evidence="3" id="KW-0378">Hydrolase</keyword>
<dbReference type="PANTHER" id="PTHR43250">
    <property type="entry name" value="EXODEOXYRIBONUCLEASE III"/>
    <property type="match status" value="1"/>
</dbReference>
<feature type="binding site" evidence="6">
    <location>
        <position position="281"/>
    </location>
    <ligand>
        <name>Mg(2+)</name>
        <dbReference type="ChEBI" id="CHEBI:18420"/>
        <label>1</label>
    </ligand>
</feature>
<reference evidence="9 10" key="5">
    <citation type="journal article" date="2010" name="Appl. Environ. Microbiol.">
        <title>phrR-like gene praR of Azorhizobium caulinodans ORS571 is essential for symbiosis with Sesbania rostrata and is involved in expression of reb genes.</title>
        <authorList>
            <person name="Akiba N."/>
            <person name="Aono T."/>
            <person name="Toyazaki H."/>
            <person name="Sato S."/>
            <person name="Oyaizu H."/>
        </authorList>
    </citation>
    <scope>NUCLEOTIDE SEQUENCE [LARGE SCALE GENOMIC DNA]</scope>
    <source>
        <strain evidence="10">ATCC 43989 / DSM 5975 / JCM 20966 / LMG 6465 / NBRC 14845 / NCIMB 13405 / ORS 571</strain>
    </source>
</reference>
<feature type="domain" description="Endonuclease/exonuclease/phosphatase" evidence="8">
    <location>
        <begin position="22"/>
        <end position="281"/>
    </location>
</feature>
<name>A8IGI6_AZOC5</name>
<reference evidence="10" key="2">
    <citation type="submission" date="2007-04" db="EMBL/GenBank/DDBJ databases">
        <title>Complete genome sequence of the nitrogen-fixing bacterium Azorhizobium caulinodans ORS571.</title>
        <authorList>
            <person name="Lee K.B."/>
            <person name="Backer P.D."/>
            <person name="Aono T."/>
            <person name="Liu C.T."/>
            <person name="Suzuki S."/>
            <person name="Suzuki T."/>
            <person name="Kaneko T."/>
            <person name="Yamada M."/>
            <person name="Tabata S."/>
            <person name="Kupfer D.M."/>
            <person name="Najar F.Z."/>
            <person name="Wiley G.B."/>
            <person name="Roe B."/>
            <person name="Binnewies T."/>
            <person name="Ussery D."/>
            <person name="Vereecke D."/>
            <person name="Gevers D."/>
            <person name="Holsters M."/>
            <person name="Oyaizu H."/>
        </authorList>
    </citation>
    <scope>NUCLEOTIDE SEQUENCE [LARGE SCALE GENOMIC DNA]</scope>
    <source>
        <strain evidence="10">ATCC 43989 / DSM 5975 / JCM 20966 / LMG 6465 / NBRC 14845 / NCIMB 13405 / ORS 571</strain>
    </source>
</reference>
<evidence type="ECO:0000313" key="10">
    <source>
        <dbReference type="Proteomes" id="UP000000270"/>
    </source>
</evidence>
<dbReference type="NCBIfam" id="TIGR00633">
    <property type="entry name" value="xth"/>
    <property type="match status" value="1"/>
</dbReference>
<dbReference type="EMBL" id="AP009384">
    <property type="protein sequence ID" value="BAF86091.1"/>
    <property type="molecule type" value="Genomic_DNA"/>
</dbReference>
<evidence type="ECO:0000256" key="5">
    <source>
        <dbReference type="PIRSR" id="PIRSR604808-1"/>
    </source>
</evidence>
<dbReference type="PROSITE" id="PS51435">
    <property type="entry name" value="AP_NUCLEASE_F1_4"/>
    <property type="match status" value="1"/>
</dbReference>
<evidence type="ECO:0000256" key="1">
    <source>
        <dbReference type="ARBA" id="ARBA00007092"/>
    </source>
</evidence>
<gene>
    <name evidence="9" type="ordered locus">AZC_0093</name>
</gene>
<feature type="binding site" evidence="6">
    <location>
        <position position="179"/>
    </location>
    <ligand>
        <name>Mg(2+)</name>
        <dbReference type="ChEBI" id="CHEBI:18420"/>
        <label>1</label>
    </ligand>
</feature>
<dbReference type="InterPro" id="IPR004808">
    <property type="entry name" value="AP_endonuc_1"/>
</dbReference>
<dbReference type="SUPFAM" id="SSF56219">
    <property type="entry name" value="DNase I-like"/>
    <property type="match status" value="1"/>
</dbReference>
<organism evidence="9 10">
    <name type="scientific">Azorhizobium caulinodans (strain ATCC 43989 / DSM 5975 / JCM 20966 / LMG 6465 / NBRC 14845 / NCIMB 13405 / ORS 571)</name>
    <dbReference type="NCBI Taxonomy" id="438753"/>
    <lineage>
        <taxon>Bacteria</taxon>
        <taxon>Pseudomonadati</taxon>
        <taxon>Pseudomonadota</taxon>
        <taxon>Alphaproteobacteria</taxon>
        <taxon>Hyphomicrobiales</taxon>
        <taxon>Xanthobacteraceae</taxon>
        <taxon>Azorhizobium</taxon>
    </lineage>
</organism>
<keyword evidence="4 6" id="KW-0460">Magnesium</keyword>
<feature type="site" description="Interaction with DNA substrate" evidence="7">
    <location>
        <position position="281"/>
    </location>
</feature>
<keyword evidence="6" id="KW-0464">Manganese</keyword>
<reference evidence="9 10" key="4">
    <citation type="journal article" date="2009" name="Appl. Environ. Microbiol.">
        <title>Comparative genome-wide transcriptional profiling of Azorhizobium caulinodans ORS571 grown under free-living and symbiotic conditions.</title>
        <authorList>
            <person name="Tsukada S."/>
            <person name="Aono T."/>
            <person name="Akiba N."/>
            <person name="Lee KB."/>
            <person name="Liu CT."/>
            <person name="Toyazaki H."/>
            <person name="Oyaizu H."/>
        </authorList>
    </citation>
    <scope>NUCLEOTIDE SEQUENCE [LARGE SCALE GENOMIC DNA]</scope>
    <source>
        <strain evidence="10">ATCC 43989 / DSM 5975 / JCM 20966 / LMG 6465 / NBRC 14845 / NCIMB 13405 / ORS 571</strain>
    </source>
</reference>
<reference evidence="9 10" key="3">
    <citation type="journal article" date="2008" name="BMC Genomics">
        <title>The genome of the versatile nitrogen fixer Azorhizobium caulinodans ORS571.</title>
        <authorList>
            <person name="Lee KB."/>
            <person name="Backer P.D."/>
            <person name="Aono T."/>
            <person name="Liu CT."/>
            <person name="Suzuki S."/>
            <person name="Suzuki T."/>
            <person name="Kaneko T."/>
            <person name="Yamada M."/>
            <person name="Tabata S."/>
            <person name="Kupfer D.M."/>
            <person name="Najar F.Z."/>
            <person name="Wiley G.B."/>
            <person name="Roe B."/>
            <person name="Binnewies T.T."/>
            <person name="Ussery D.W."/>
            <person name="D'Haeze W."/>
            <person name="Herder J.D."/>
            <person name="Gevers D."/>
            <person name="Vereecke D."/>
            <person name="Holsters M."/>
            <person name="Oyaizu H."/>
        </authorList>
    </citation>
    <scope>NUCLEOTIDE SEQUENCE [LARGE SCALE GENOMIC DNA]</scope>
    <source>
        <strain evidence="10">ATCC 43989 / DSM 5975 / JCM 20966 / LMG 6465 / NBRC 14845 / NCIMB 13405 / ORS 571</strain>
    </source>
</reference>
<feature type="binding site" evidence="6">
    <location>
        <position position="280"/>
    </location>
    <ligand>
        <name>Mg(2+)</name>
        <dbReference type="ChEBI" id="CHEBI:18420"/>
        <label>1</label>
    </ligand>
</feature>
<feature type="active site" description="Proton donor/acceptor" evidence="5">
    <location>
        <position position="177"/>
    </location>
</feature>
<evidence type="ECO:0000259" key="8">
    <source>
        <dbReference type="Pfam" id="PF03372"/>
    </source>
</evidence>